<dbReference type="PANTHER" id="PTHR42980:SF1">
    <property type="entry name" value="2-OXOISOVALERATE DEHYDROGENASE SUBUNIT BETA, MITOCHONDRIAL"/>
    <property type="match status" value="1"/>
</dbReference>
<sequence length="803" mass="90019">MQTIPNLKNDISFDDFKAEVINDYKIAIKSRECSLLGRREVLTGKAKFGIFGDGKEIPQLAMAKAFKKGDWRSGYYRDQTFMMAIGELTIEQFFAGLYANTDLELEPMSAGRQMGGHFVTHSLNEDGSWKDLTKQYNSSADISPTAGQMPRLLGLAQASKIFRNVDNINTNNFSINGDEVAWGTIGNASTSEGLFFETINAAGVLQVPMVISIWDDEYGISVHAKHQTTKENISEILKGFQRDSKHKGYEILRVKGWDYANLIETYQEASNIARTEHVPVLIHILELTQPQGHSTSGSHERYKSSERLQWESQNDCNLKMRKWIIESGIATNETLTEIERTIKRDVREAKKKAWNTFLKPIIKEKQELVSILTQVAPSSPNSAFISKIKDELNSIDEPTRKDILSNARKALRFVINETSKEKQQLGDWINSLFEKRQPDFSSHLYSETDRSNILIKEVKPTYDNDATQVDGRIILRDNFDSIFSNYPEALVFGEDTGNIGDVNQGLEGLQEKYGELRVADAGIREATIIGQGIGLSLRGLRPIAEIQYLDYILYALQIISDDLATLHYRTKGKQKAPLIIRTRGHRLEGIWHSGSQMGGLLSLVRGVHILVPRNMTKAAGFYNTLLQGDDPAIIIECLNGYRLKEKMPNNLSAIKTPIGVVETVKEGTDITLVSYGSTLRIVEQTAKDLLAIGIDAEVIDVQSLLPFDLNHDIVKSIAKTNRVMIIDEDVPGGASAYILNEILNIQNGYQHLDSQPKTLTAKAHRPAYGNDGDYFSKPSAEDIFEAVYDVIHELNPAEFPKLR</sequence>
<proteinExistence type="predicted"/>
<comment type="function">
    <text evidence="2">E1 component of the 2-oxoglutarate dehydrogenase (OGDH) complex which catalyzes the decarboxylation of 2-oxoglutarate, the first step in the conversion of 2-oxoglutarate to succinyl-CoA and CO(2).</text>
</comment>
<dbReference type="RefSeq" id="WP_303282222.1">
    <property type="nucleotide sequence ID" value="NZ_BAABCZ010000010.1"/>
</dbReference>
<evidence type="ECO:0000256" key="4">
    <source>
        <dbReference type="ARBA" id="ARBA00023002"/>
    </source>
</evidence>
<dbReference type="Proteomes" id="UP001176891">
    <property type="component" value="Unassembled WGS sequence"/>
</dbReference>
<dbReference type="SMART" id="SM00861">
    <property type="entry name" value="Transket_pyr"/>
    <property type="match status" value="1"/>
</dbReference>
<evidence type="ECO:0000256" key="5">
    <source>
        <dbReference type="ARBA" id="ARBA00023052"/>
    </source>
</evidence>
<dbReference type="InterPro" id="IPR033248">
    <property type="entry name" value="Transketolase_C"/>
</dbReference>
<gene>
    <name evidence="7" type="ORF">Q4Q39_09635</name>
</gene>
<dbReference type="PANTHER" id="PTHR42980">
    <property type="entry name" value="2-OXOISOVALERATE DEHYDROGENASE SUBUNIT BETA-RELATED"/>
    <property type="match status" value="1"/>
</dbReference>
<evidence type="ECO:0000256" key="2">
    <source>
        <dbReference type="ARBA" id="ARBA00003906"/>
    </source>
</evidence>
<dbReference type="CDD" id="cd02000">
    <property type="entry name" value="TPP_E1_PDC_ADC_BCADC"/>
    <property type="match status" value="1"/>
</dbReference>
<dbReference type="InterPro" id="IPR005475">
    <property type="entry name" value="Transketolase-like_Pyr-bd"/>
</dbReference>
<dbReference type="Pfam" id="PF02779">
    <property type="entry name" value="Transket_pyr"/>
    <property type="match status" value="1"/>
</dbReference>
<dbReference type="Gene3D" id="3.40.50.970">
    <property type="match status" value="2"/>
</dbReference>
<dbReference type="InterPro" id="IPR009014">
    <property type="entry name" value="Transketo_C/PFOR_II"/>
</dbReference>
<name>A0ABT8X138_9FLAO</name>
<organism evidence="7 8">
    <name type="scientific">Flavivirga amylovorans</name>
    <dbReference type="NCBI Taxonomy" id="870486"/>
    <lineage>
        <taxon>Bacteria</taxon>
        <taxon>Pseudomonadati</taxon>
        <taxon>Bacteroidota</taxon>
        <taxon>Flavobacteriia</taxon>
        <taxon>Flavobacteriales</taxon>
        <taxon>Flavobacteriaceae</taxon>
        <taxon>Flavivirga</taxon>
    </lineage>
</organism>
<evidence type="ECO:0000256" key="3">
    <source>
        <dbReference type="ARBA" id="ARBA00012277"/>
    </source>
</evidence>
<comment type="caution">
    <text evidence="7">The sequence shown here is derived from an EMBL/GenBank/DDBJ whole genome shotgun (WGS) entry which is preliminary data.</text>
</comment>
<dbReference type="SUPFAM" id="SSF52922">
    <property type="entry name" value="TK C-terminal domain-like"/>
    <property type="match status" value="1"/>
</dbReference>
<dbReference type="EC" id="1.2.4.4" evidence="3"/>
<feature type="domain" description="Transketolase-like pyrimidine-binding" evidence="6">
    <location>
        <begin position="469"/>
        <end position="643"/>
    </location>
</feature>
<reference evidence="7" key="1">
    <citation type="submission" date="2023-07" db="EMBL/GenBank/DDBJ databases">
        <title>Two novel species in the genus Flavivirga.</title>
        <authorList>
            <person name="Kwon K."/>
        </authorList>
    </citation>
    <scope>NUCLEOTIDE SEQUENCE</scope>
    <source>
        <strain evidence="7">KACC 14157</strain>
    </source>
</reference>
<keyword evidence="5" id="KW-0786">Thiamine pyrophosphate</keyword>
<evidence type="ECO:0000256" key="1">
    <source>
        <dbReference type="ARBA" id="ARBA00001964"/>
    </source>
</evidence>
<dbReference type="InterPro" id="IPR029061">
    <property type="entry name" value="THDP-binding"/>
</dbReference>
<keyword evidence="8" id="KW-1185">Reference proteome</keyword>
<keyword evidence="4" id="KW-0560">Oxidoreductase</keyword>
<evidence type="ECO:0000259" key="6">
    <source>
        <dbReference type="SMART" id="SM00861"/>
    </source>
</evidence>
<accession>A0ABT8X138</accession>
<comment type="cofactor">
    <cofactor evidence="1">
        <name>thiamine diphosphate</name>
        <dbReference type="ChEBI" id="CHEBI:58937"/>
    </cofactor>
</comment>
<dbReference type="SUPFAM" id="SSF52518">
    <property type="entry name" value="Thiamin diphosphate-binding fold (THDP-binding)"/>
    <property type="match status" value="2"/>
</dbReference>
<protein>
    <recommendedName>
        <fullName evidence="3">3-methyl-2-oxobutanoate dehydrogenase (2-methylpropanoyl-transferring)</fullName>
        <ecNumber evidence="3">1.2.4.4</ecNumber>
    </recommendedName>
</protein>
<dbReference type="Pfam" id="PF02780">
    <property type="entry name" value="Transketolase_C"/>
    <property type="match status" value="1"/>
</dbReference>
<dbReference type="Gene3D" id="3.40.50.920">
    <property type="match status" value="1"/>
</dbReference>
<dbReference type="EMBL" id="JAUOEM010000003">
    <property type="protein sequence ID" value="MDO5987658.1"/>
    <property type="molecule type" value="Genomic_DNA"/>
</dbReference>
<evidence type="ECO:0000313" key="7">
    <source>
        <dbReference type="EMBL" id="MDO5987658.1"/>
    </source>
</evidence>
<dbReference type="Pfam" id="PF00676">
    <property type="entry name" value="E1_dh"/>
    <property type="match status" value="1"/>
</dbReference>
<evidence type="ECO:0000313" key="8">
    <source>
        <dbReference type="Proteomes" id="UP001176891"/>
    </source>
</evidence>
<dbReference type="InterPro" id="IPR001017">
    <property type="entry name" value="DH_E1"/>
</dbReference>